<dbReference type="InterPro" id="IPR028978">
    <property type="entry name" value="Chorismate_lyase_/UTRA_dom_sf"/>
</dbReference>
<dbReference type="SUPFAM" id="SSF64288">
    <property type="entry name" value="Chorismate lyase-like"/>
    <property type="match status" value="1"/>
</dbReference>
<gene>
    <name evidence="5" type="ORF">LRP50_12960</name>
</gene>
<dbReference type="InterPro" id="IPR050679">
    <property type="entry name" value="Bact_HTH_transcr_reg"/>
</dbReference>
<accession>A0ABT5R197</accession>
<reference evidence="5" key="1">
    <citation type="submission" date="2021-12" db="EMBL/GenBank/DDBJ databases">
        <title>Enterovibrio ZSDZ35 sp. nov. and Enterovibrio ZSDZ42 sp. nov., isolated from coastal seawater in Qingdao.</title>
        <authorList>
            <person name="Zhang P."/>
        </authorList>
    </citation>
    <scope>NUCLEOTIDE SEQUENCE</scope>
    <source>
        <strain evidence="5">ZSDZ42</strain>
    </source>
</reference>
<dbReference type="SUPFAM" id="SSF46785">
    <property type="entry name" value="Winged helix' DNA-binding domain"/>
    <property type="match status" value="1"/>
</dbReference>
<dbReference type="InterPro" id="IPR011663">
    <property type="entry name" value="UTRA"/>
</dbReference>
<dbReference type="InterPro" id="IPR036388">
    <property type="entry name" value="WH-like_DNA-bd_sf"/>
</dbReference>
<evidence type="ECO:0000313" key="6">
    <source>
        <dbReference type="Proteomes" id="UP001149400"/>
    </source>
</evidence>
<protein>
    <submittedName>
        <fullName evidence="5">UTRA domain-containing protein</fullName>
    </submittedName>
</protein>
<dbReference type="PANTHER" id="PTHR44846">
    <property type="entry name" value="MANNOSYL-D-GLYCERATE TRANSPORT/METABOLISM SYSTEM REPRESSOR MNGR-RELATED"/>
    <property type="match status" value="1"/>
</dbReference>
<dbReference type="Pfam" id="PF07702">
    <property type="entry name" value="UTRA"/>
    <property type="match status" value="1"/>
</dbReference>
<name>A0ABT5R197_9GAMM</name>
<evidence type="ECO:0000313" key="5">
    <source>
        <dbReference type="EMBL" id="MDD1794045.1"/>
    </source>
</evidence>
<evidence type="ECO:0000256" key="3">
    <source>
        <dbReference type="ARBA" id="ARBA00023163"/>
    </source>
</evidence>
<keyword evidence="2" id="KW-0238">DNA-binding</keyword>
<organism evidence="5 6">
    <name type="scientific">Enterovibrio gelatinilyticus</name>
    <dbReference type="NCBI Taxonomy" id="2899819"/>
    <lineage>
        <taxon>Bacteria</taxon>
        <taxon>Pseudomonadati</taxon>
        <taxon>Pseudomonadota</taxon>
        <taxon>Gammaproteobacteria</taxon>
        <taxon>Vibrionales</taxon>
        <taxon>Vibrionaceae</taxon>
        <taxon>Enterovibrio</taxon>
    </lineage>
</organism>
<dbReference type="Gene3D" id="1.10.10.10">
    <property type="entry name" value="Winged helix-like DNA-binding domain superfamily/Winged helix DNA-binding domain"/>
    <property type="match status" value="1"/>
</dbReference>
<keyword evidence="3" id="KW-0804">Transcription</keyword>
<dbReference type="SMART" id="SM00345">
    <property type="entry name" value="HTH_GNTR"/>
    <property type="match status" value="1"/>
</dbReference>
<dbReference type="RefSeq" id="WP_274164885.1">
    <property type="nucleotide sequence ID" value="NZ_JAJUBC010000013.1"/>
</dbReference>
<evidence type="ECO:0000256" key="1">
    <source>
        <dbReference type="ARBA" id="ARBA00023015"/>
    </source>
</evidence>
<keyword evidence="6" id="KW-1185">Reference proteome</keyword>
<evidence type="ECO:0000256" key="2">
    <source>
        <dbReference type="ARBA" id="ARBA00023125"/>
    </source>
</evidence>
<keyword evidence="1" id="KW-0805">Transcription regulation</keyword>
<dbReference type="PRINTS" id="PR00035">
    <property type="entry name" value="HTHGNTR"/>
</dbReference>
<dbReference type="SMART" id="SM00866">
    <property type="entry name" value="UTRA"/>
    <property type="match status" value="1"/>
</dbReference>
<dbReference type="InterPro" id="IPR000524">
    <property type="entry name" value="Tscrpt_reg_HTH_GntR"/>
</dbReference>
<feature type="domain" description="HTH gntR-type" evidence="4">
    <location>
        <begin position="7"/>
        <end position="75"/>
    </location>
</feature>
<dbReference type="PROSITE" id="PS50949">
    <property type="entry name" value="HTH_GNTR"/>
    <property type="match status" value="1"/>
</dbReference>
<dbReference type="PANTHER" id="PTHR44846:SF7">
    <property type="entry name" value="TRANSCRIPTIONAL REGULATOR OF 2-AMINOETHYLPHOSPHONATE DEGRADATION OPERONS-RELATED"/>
    <property type="match status" value="1"/>
</dbReference>
<dbReference type="EMBL" id="JAJUBC010000013">
    <property type="protein sequence ID" value="MDD1794045.1"/>
    <property type="molecule type" value="Genomic_DNA"/>
</dbReference>
<dbReference type="InterPro" id="IPR036390">
    <property type="entry name" value="WH_DNA-bd_sf"/>
</dbReference>
<sequence length="243" mass="27452">MLSEITTLQYIKIKNAIKEQIQSGQLAAGAKLPSERKLSESFKTTRVTLRESLSLLEADGLIYREDRRGWFIAHRALRLDLSVPFAFSSVAQAQGRSSRTELDVAESVMGNKESTQYLSLPPFTEVYAFGRIHYLDGKAVMYAQHYVRADRFPNLLQHPLDGDLSSLYREHWQLITTSCKYSVRSSTFDDDIASKIKATMGAPALRISKVNVDETGVAQEYVVEHWRHNAVTLDMAIEFTSLS</sequence>
<dbReference type="CDD" id="cd07377">
    <property type="entry name" value="WHTH_GntR"/>
    <property type="match status" value="1"/>
</dbReference>
<comment type="caution">
    <text evidence="5">The sequence shown here is derived from an EMBL/GenBank/DDBJ whole genome shotgun (WGS) entry which is preliminary data.</text>
</comment>
<evidence type="ECO:0000259" key="4">
    <source>
        <dbReference type="PROSITE" id="PS50949"/>
    </source>
</evidence>
<dbReference type="Pfam" id="PF00392">
    <property type="entry name" value="GntR"/>
    <property type="match status" value="1"/>
</dbReference>
<proteinExistence type="predicted"/>
<dbReference type="Proteomes" id="UP001149400">
    <property type="component" value="Unassembled WGS sequence"/>
</dbReference>
<dbReference type="Gene3D" id="3.40.1410.10">
    <property type="entry name" value="Chorismate lyase-like"/>
    <property type="match status" value="1"/>
</dbReference>